<reference evidence="9 10" key="1">
    <citation type="submission" date="2016-08" db="EMBL/GenBank/DDBJ databases">
        <title>A Parts List for Fungal Cellulosomes Revealed by Comparative Genomics.</title>
        <authorList>
            <consortium name="DOE Joint Genome Institute"/>
            <person name="Haitjema C.H."/>
            <person name="Gilmore S.P."/>
            <person name="Henske J.K."/>
            <person name="Solomon K.V."/>
            <person name="De Groot R."/>
            <person name="Kuo A."/>
            <person name="Mondo S.J."/>
            <person name="Salamov A.A."/>
            <person name="Labutti K."/>
            <person name="Zhao Z."/>
            <person name="Chiniquy J."/>
            <person name="Barry K."/>
            <person name="Brewer H.M."/>
            <person name="Purvine S.O."/>
            <person name="Wright A.T."/>
            <person name="Boxma B."/>
            <person name="Van Alen T."/>
            <person name="Hackstein J.H."/>
            <person name="Baker S.E."/>
            <person name="Grigoriev I.V."/>
            <person name="O'Malley M.A."/>
        </authorList>
    </citation>
    <scope>NUCLEOTIDE SEQUENCE [LARGE SCALE GENOMIC DNA]</scope>
    <source>
        <strain evidence="9 10">G1</strain>
    </source>
</reference>
<dbReference type="CDD" id="cd22959">
    <property type="entry name" value="DD_C11orf49"/>
    <property type="match status" value="1"/>
</dbReference>
<comment type="function">
    <text evidence="8">Regulator of the tubulin polyglutamylase complex (TPGC) that controls cytoskeletal organization, nuclear shape, and cilium disassembly by balancing microtubule and actin assembly. Regulates the assembly and stability of the TPGC and thereby modulates polyglutamylation of the microtubule, which antagonizes MAP4 binding.</text>
</comment>
<keyword evidence="4" id="KW-0493">Microtubule</keyword>
<dbReference type="EMBL" id="MCOG01000442">
    <property type="protein sequence ID" value="ORY06050.1"/>
    <property type="molecule type" value="Genomic_DNA"/>
</dbReference>
<evidence type="ECO:0000256" key="7">
    <source>
        <dbReference type="ARBA" id="ARBA00033769"/>
    </source>
</evidence>
<keyword evidence="3" id="KW-0597">Phosphoprotein</keyword>
<evidence type="ECO:0000313" key="10">
    <source>
        <dbReference type="Proteomes" id="UP000193920"/>
    </source>
</evidence>
<evidence type="ECO:0000256" key="5">
    <source>
        <dbReference type="ARBA" id="ARBA00023212"/>
    </source>
</evidence>
<evidence type="ECO:0000256" key="8">
    <source>
        <dbReference type="ARBA" id="ARBA00045673"/>
    </source>
</evidence>
<keyword evidence="2" id="KW-0963">Cytoplasm</keyword>
<comment type="caution">
    <text evidence="9">The sequence shown here is derived from an EMBL/GenBank/DDBJ whole genome shotgun (WGS) entry which is preliminary data.</text>
</comment>
<keyword evidence="5" id="KW-0206">Cytoskeleton</keyword>
<dbReference type="PANTHER" id="PTHR34252:SF1">
    <property type="entry name" value="CENTRIOLAR SATELLITE-ASSOCIATED TUBULIN POLYGLUTAMYLASE COMPLEX REGULATOR 1"/>
    <property type="match status" value="1"/>
</dbReference>
<dbReference type="OrthoDB" id="2157778at2759"/>
<evidence type="ECO:0000256" key="1">
    <source>
        <dbReference type="ARBA" id="ARBA00004607"/>
    </source>
</evidence>
<dbReference type="STRING" id="1754190.A0A1Y1Z716"/>
<dbReference type="GO" id="GO:0005874">
    <property type="term" value="C:microtubule"/>
    <property type="evidence" value="ECO:0007669"/>
    <property type="project" value="UniProtKB-KW"/>
</dbReference>
<organism evidence="9 10">
    <name type="scientific">Neocallimastix californiae</name>
    <dbReference type="NCBI Taxonomy" id="1754190"/>
    <lineage>
        <taxon>Eukaryota</taxon>
        <taxon>Fungi</taxon>
        <taxon>Fungi incertae sedis</taxon>
        <taxon>Chytridiomycota</taxon>
        <taxon>Chytridiomycota incertae sedis</taxon>
        <taxon>Neocallimastigomycetes</taxon>
        <taxon>Neocallimastigales</taxon>
        <taxon>Neocallimastigaceae</taxon>
        <taxon>Neocallimastix</taxon>
    </lineage>
</organism>
<dbReference type="Gene3D" id="1.20.890.10">
    <property type="entry name" value="cAMP-dependent protein kinase regulatory subunit, dimerization-anchoring domain"/>
    <property type="match status" value="1"/>
</dbReference>
<evidence type="ECO:0000256" key="4">
    <source>
        <dbReference type="ARBA" id="ARBA00022701"/>
    </source>
</evidence>
<evidence type="ECO:0000256" key="2">
    <source>
        <dbReference type="ARBA" id="ARBA00022490"/>
    </source>
</evidence>
<comment type="similarity">
    <text evidence="6">Belongs to the CSTPP1 family.</text>
</comment>
<accession>A0A1Y1Z716</accession>
<sequence length="256" mass="30768">MDYLEKHEIPVYFQDIVTNLLIKKPEKPLQILNSYFESVANGTNVLLREYEYIISTKRNKAYFIHYFHESFKNTKKLLSLDMIYQYCKLITASFSYDIIKKSFLIVNHQNKNEEPSNILFEDFIKAFKIYFFYYDFFKSCKKTIDKVTDLFISSKKNNLQDSITTKNYENKIDYIEAFFIKEITSIYENEDYIIIYPKDFLLSINSIIHKTVIPLMRIEVYSILESENISNYIENEFISNCINDEFLVSYVNKYLY</sequence>
<keyword evidence="10" id="KW-1185">Reference proteome</keyword>
<dbReference type="AlphaFoldDB" id="A0A1Y1Z716"/>
<evidence type="ECO:0000256" key="6">
    <source>
        <dbReference type="ARBA" id="ARBA00033750"/>
    </source>
</evidence>
<dbReference type="Proteomes" id="UP000193920">
    <property type="component" value="Unassembled WGS sequence"/>
</dbReference>
<evidence type="ECO:0000256" key="3">
    <source>
        <dbReference type="ARBA" id="ARBA00022553"/>
    </source>
</evidence>
<dbReference type="SUPFAM" id="SSF47391">
    <property type="entry name" value="Dimerization-anchoring domain of cAMP-dependent PK regulatory subunit"/>
    <property type="match status" value="1"/>
</dbReference>
<name>A0A1Y1Z716_9FUNG</name>
<evidence type="ECO:0000313" key="9">
    <source>
        <dbReference type="EMBL" id="ORY06050.1"/>
    </source>
</evidence>
<protein>
    <recommendedName>
        <fullName evidence="7">Centriolar satellite-associated tubulin polyglutamylase complex regulator 1</fullName>
    </recommendedName>
</protein>
<gene>
    <name evidence="9" type="ORF">LY90DRAFT_210193</name>
</gene>
<dbReference type="PANTHER" id="PTHR34252">
    <property type="entry name" value="UPF0705 PROTEIN C11ORF49"/>
    <property type="match status" value="1"/>
</dbReference>
<dbReference type="InterPro" id="IPR038968">
    <property type="entry name" value="CSTPP1"/>
</dbReference>
<comment type="subcellular location">
    <subcellularLocation>
        <location evidence="1">Cytoplasm</location>
        <location evidence="1">Cytoskeleton</location>
        <location evidence="1">Microtubule organizing center</location>
        <location evidence="1">Centrosome</location>
        <location evidence="1">Centriolar satellite</location>
    </subcellularLocation>
</comment>
<proteinExistence type="inferred from homology"/>